<evidence type="ECO:0000256" key="1">
    <source>
        <dbReference type="SAM" id="MobiDB-lite"/>
    </source>
</evidence>
<evidence type="ECO:0008006" key="4">
    <source>
        <dbReference type="Google" id="ProtNLM"/>
    </source>
</evidence>
<feature type="compositionally biased region" description="Pro residues" evidence="1">
    <location>
        <begin position="47"/>
        <end position="59"/>
    </location>
</feature>
<feature type="region of interest" description="Disordered" evidence="1">
    <location>
        <begin position="1"/>
        <end position="182"/>
    </location>
</feature>
<dbReference type="EMBL" id="JAUFPT010000086">
    <property type="protein sequence ID" value="MDN3573863.1"/>
    <property type="molecule type" value="Genomic_DNA"/>
</dbReference>
<feature type="compositionally biased region" description="Basic residues" evidence="1">
    <location>
        <begin position="173"/>
        <end position="182"/>
    </location>
</feature>
<proteinExistence type="predicted"/>
<dbReference type="Proteomes" id="UP001244297">
    <property type="component" value="Unassembled WGS sequence"/>
</dbReference>
<evidence type="ECO:0000313" key="3">
    <source>
        <dbReference type="Proteomes" id="UP001244297"/>
    </source>
</evidence>
<feature type="compositionally biased region" description="Low complexity" evidence="1">
    <location>
        <begin position="105"/>
        <end position="114"/>
    </location>
</feature>
<feature type="compositionally biased region" description="Basic and acidic residues" evidence="1">
    <location>
        <begin position="163"/>
        <end position="172"/>
    </location>
</feature>
<comment type="caution">
    <text evidence="2">The sequence shown here is derived from an EMBL/GenBank/DDBJ whole genome shotgun (WGS) entry which is preliminary data.</text>
</comment>
<gene>
    <name evidence="2" type="ORF">QWZ18_25025</name>
</gene>
<protein>
    <recommendedName>
        <fullName evidence="4">DNA-binding protein</fullName>
    </recommendedName>
</protein>
<accession>A0ABT8AV78</accession>
<keyword evidence="3" id="KW-1185">Reference proteome</keyword>
<name>A0ABT8AV78_9HYPH</name>
<sequence length="182" mass="20033">MKRRSARPFMVEVKNTRAGRASLTSPNVRTRPDANLWQELAEAEARPPQPDIQLPAPPRPARKEPEAPARRVLPSLVPMFEPPAEPEPEAVAPPVRRPRTRSERAPAVAQAAAAPPAPKPAAKPRPAAARPEPPAAFAVEPTVRAPKAEPAEGPSPRPAPWRRTKELRLGERWKRRLPPFAR</sequence>
<feature type="compositionally biased region" description="Low complexity" evidence="1">
    <location>
        <begin position="124"/>
        <end position="141"/>
    </location>
</feature>
<organism evidence="2 3">
    <name type="scientific">Methylobacterium longum</name>
    <dbReference type="NCBI Taxonomy" id="767694"/>
    <lineage>
        <taxon>Bacteria</taxon>
        <taxon>Pseudomonadati</taxon>
        <taxon>Pseudomonadota</taxon>
        <taxon>Alphaproteobacteria</taxon>
        <taxon>Hyphomicrobiales</taxon>
        <taxon>Methylobacteriaceae</taxon>
        <taxon>Methylobacterium</taxon>
    </lineage>
</organism>
<dbReference type="RefSeq" id="WP_238292091.1">
    <property type="nucleotide sequence ID" value="NZ_BPQS01000050.1"/>
</dbReference>
<reference evidence="3" key="1">
    <citation type="journal article" date="2019" name="Int. J. Syst. Evol. Microbiol.">
        <title>The Global Catalogue of Microorganisms (GCM) 10K type strain sequencing project: providing services to taxonomists for standard genome sequencing and annotation.</title>
        <authorList>
            <consortium name="The Broad Institute Genomics Platform"/>
            <consortium name="The Broad Institute Genome Sequencing Center for Infectious Disease"/>
            <person name="Wu L."/>
            <person name="Ma J."/>
        </authorList>
    </citation>
    <scope>NUCLEOTIDE SEQUENCE [LARGE SCALE GENOMIC DNA]</scope>
    <source>
        <strain evidence="3">CECT 7806</strain>
    </source>
</reference>
<evidence type="ECO:0000313" key="2">
    <source>
        <dbReference type="EMBL" id="MDN3573863.1"/>
    </source>
</evidence>